<dbReference type="AlphaFoldDB" id="A0A9Q1C0B8"/>
<feature type="domain" description="Fibrinogen C-terminal" evidence="3">
    <location>
        <begin position="59"/>
        <end position="198"/>
    </location>
</feature>
<proteinExistence type="predicted"/>
<dbReference type="OrthoDB" id="9990035at2759"/>
<dbReference type="SUPFAM" id="SSF56496">
    <property type="entry name" value="Fibrinogen C-terminal domain-like"/>
    <property type="match status" value="2"/>
</dbReference>
<evidence type="ECO:0000313" key="5">
    <source>
        <dbReference type="Proteomes" id="UP001152320"/>
    </source>
</evidence>
<dbReference type="CDD" id="cd00087">
    <property type="entry name" value="FReD"/>
    <property type="match status" value="1"/>
</dbReference>
<dbReference type="PANTHER" id="PTHR19143:SF379">
    <property type="entry name" value="FIBROLEUKIN-LIKE"/>
    <property type="match status" value="1"/>
</dbReference>
<dbReference type="PROSITE" id="PS00514">
    <property type="entry name" value="FIBRINOGEN_C_1"/>
    <property type="match status" value="1"/>
</dbReference>
<dbReference type="InterPro" id="IPR020837">
    <property type="entry name" value="Fibrinogen_CS"/>
</dbReference>
<sequence length="541" mass="61256">MHAANSLPQLHRVVIIFAAAKLFLFLKMKHLNLLHIFSILLPSVLANSVHSSGSSYFFYEQSVFPRDCKEVLKQCSGGTANGVYFIKPDGCEEGFEVYCDNQTDGGGWTVFQRRTYDNFVDFRRDFSEYREGFGFLSGEFWLGNKILSFLTNQKPYHLRIDMTNSVGLSFYVTYDLFRISGERSNYKLISVGRYNGTAETLISQCPANTIFGPCVCERTCADPDDCQRRCTVNETCICPAGYLLSGTDCVRPEKCSCFDPTFGVIALDDSKFNSNCSEHCTCKEATLTCDRNFQCHANAICEERNNIRKCYCKERFIGDGQSCTPPPVDCYDVFASGSSDGVYTIAPTGWTELPFEVYCNMSHGGGWTVIQRRVNGSVSFDRNWDDYKAGFGSAGANKNVWLGNEILYHITNQKNYKLRIDMIQNDGVRRGMNYNLFRVDNSTGNYRLKLGNYTGNAGFDYMSSHRDQEFSTTNRDNDGYPYDNCADYNDAGWWYAACFTANLNGVYGRNGTRGFTLYNPNTDTNHLLHYTQMKIRPVEGK</sequence>
<dbReference type="InterPro" id="IPR024731">
    <property type="entry name" value="NELL2-like_EGF"/>
</dbReference>
<dbReference type="InterPro" id="IPR014716">
    <property type="entry name" value="Fibrinogen_a/b/g_C_1"/>
</dbReference>
<comment type="caution">
    <text evidence="4">The sequence shown here is derived from an EMBL/GenBank/DDBJ whole genome shotgun (WGS) entry which is preliminary data.</text>
</comment>
<dbReference type="Pfam" id="PF12947">
    <property type="entry name" value="EGF_3"/>
    <property type="match status" value="1"/>
</dbReference>
<dbReference type="Proteomes" id="UP001152320">
    <property type="component" value="Chromosome 9"/>
</dbReference>
<dbReference type="InterPro" id="IPR036056">
    <property type="entry name" value="Fibrinogen-like_C"/>
</dbReference>
<dbReference type="SMART" id="SM00186">
    <property type="entry name" value="FBG"/>
    <property type="match status" value="2"/>
</dbReference>
<dbReference type="InterPro" id="IPR000742">
    <property type="entry name" value="EGF"/>
</dbReference>
<dbReference type="GO" id="GO:0005615">
    <property type="term" value="C:extracellular space"/>
    <property type="evidence" value="ECO:0007669"/>
    <property type="project" value="TreeGrafter"/>
</dbReference>
<dbReference type="InterPro" id="IPR002181">
    <property type="entry name" value="Fibrinogen_a/b/g_C_dom"/>
</dbReference>
<dbReference type="CDD" id="cd19941">
    <property type="entry name" value="TIL"/>
    <property type="match status" value="1"/>
</dbReference>
<evidence type="ECO:0000256" key="1">
    <source>
        <dbReference type="ARBA" id="ARBA00022536"/>
    </source>
</evidence>
<reference evidence="4" key="1">
    <citation type="submission" date="2021-10" db="EMBL/GenBank/DDBJ databases">
        <title>Tropical sea cucumber genome reveals ecological adaptation and Cuvierian tubules defense mechanism.</title>
        <authorList>
            <person name="Chen T."/>
        </authorList>
    </citation>
    <scope>NUCLEOTIDE SEQUENCE</scope>
    <source>
        <strain evidence="4">Nanhai2018</strain>
        <tissue evidence="4">Muscle</tissue>
    </source>
</reference>
<dbReference type="EMBL" id="JAIZAY010000009">
    <property type="protein sequence ID" value="KAJ8035736.1"/>
    <property type="molecule type" value="Genomic_DNA"/>
</dbReference>
<dbReference type="NCBIfam" id="NF040941">
    <property type="entry name" value="GGGWT_bact"/>
    <property type="match status" value="2"/>
</dbReference>
<dbReference type="Pfam" id="PF00147">
    <property type="entry name" value="Fibrinogen_C"/>
    <property type="match status" value="2"/>
</dbReference>
<dbReference type="Gene3D" id="3.90.215.10">
    <property type="entry name" value="Gamma Fibrinogen, chain A, domain 1"/>
    <property type="match status" value="2"/>
</dbReference>
<name>A0A9Q1C0B8_HOLLE</name>
<accession>A0A9Q1C0B8</accession>
<dbReference type="Gene3D" id="2.10.25.10">
    <property type="entry name" value="Laminin"/>
    <property type="match status" value="1"/>
</dbReference>
<dbReference type="InterPro" id="IPR050373">
    <property type="entry name" value="Fibrinogen_C-term_domain"/>
</dbReference>
<gene>
    <name evidence="4" type="ORF">HOLleu_19502</name>
</gene>
<dbReference type="InterPro" id="IPR036084">
    <property type="entry name" value="Ser_inhib-like_sf"/>
</dbReference>
<dbReference type="PROSITE" id="PS51406">
    <property type="entry name" value="FIBRINOGEN_C_2"/>
    <property type="match status" value="2"/>
</dbReference>
<keyword evidence="2" id="KW-1015">Disulfide bond</keyword>
<dbReference type="PANTHER" id="PTHR19143">
    <property type="entry name" value="FIBRINOGEN/TENASCIN/ANGIOPOEITIN"/>
    <property type="match status" value="1"/>
</dbReference>
<keyword evidence="5" id="KW-1185">Reference proteome</keyword>
<evidence type="ECO:0000259" key="3">
    <source>
        <dbReference type="PROSITE" id="PS51406"/>
    </source>
</evidence>
<evidence type="ECO:0000313" key="4">
    <source>
        <dbReference type="EMBL" id="KAJ8035736.1"/>
    </source>
</evidence>
<dbReference type="SUPFAM" id="SSF57567">
    <property type="entry name" value="Serine protease inhibitors"/>
    <property type="match status" value="1"/>
</dbReference>
<evidence type="ECO:0000256" key="2">
    <source>
        <dbReference type="ARBA" id="ARBA00023157"/>
    </source>
</evidence>
<dbReference type="SMART" id="SM00181">
    <property type="entry name" value="EGF"/>
    <property type="match status" value="2"/>
</dbReference>
<organism evidence="4 5">
    <name type="scientific">Holothuria leucospilota</name>
    <name type="common">Black long sea cucumber</name>
    <name type="synonym">Mertensiothuria leucospilota</name>
    <dbReference type="NCBI Taxonomy" id="206669"/>
    <lineage>
        <taxon>Eukaryota</taxon>
        <taxon>Metazoa</taxon>
        <taxon>Echinodermata</taxon>
        <taxon>Eleutherozoa</taxon>
        <taxon>Echinozoa</taxon>
        <taxon>Holothuroidea</taxon>
        <taxon>Aspidochirotacea</taxon>
        <taxon>Aspidochirotida</taxon>
        <taxon>Holothuriidae</taxon>
        <taxon>Holothuria</taxon>
    </lineage>
</organism>
<keyword evidence="1" id="KW-0245">EGF-like domain</keyword>
<protein>
    <submittedName>
        <fullName evidence="4">Fibroleukin</fullName>
    </submittedName>
</protein>
<feature type="domain" description="Fibrinogen C-terminal" evidence="3">
    <location>
        <begin position="321"/>
        <end position="539"/>
    </location>
</feature>